<accession>A0A9W6V8L6</accession>
<sequence>MVDVERSFTVQAEPEAVVDYLKDFARTEEWDPGTVSCRRVDEGPIRVGSTWHNVSKFLGSETELTYQLTVSEPRRLQFVGKNDTATSTDDIRVGPGERPGETQLVYHAHIEFHGAAKLATPVAKIALEKLGNDTEKNLVRLFGGDRA</sequence>
<comment type="caution">
    <text evidence="1">The sequence shown here is derived from an EMBL/GenBank/DDBJ whole genome shotgun (WGS) entry which is preliminary data.</text>
</comment>
<evidence type="ECO:0000313" key="2">
    <source>
        <dbReference type="Proteomes" id="UP001165042"/>
    </source>
</evidence>
<dbReference type="InterPro" id="IPR023393">
    <property type="entry name" value="START-like_dom_sf"/>
</dbReference>
<gene>
    <name evidence="1" type="ORF">Aglo03_09120</name>
</gene>
<protein>
    <submittedName>
        <fullName evidence="1">Polyketide cyclase</fullName>
    </submittedName>
</protein>
<proteinExistence type="predicted"/>
<dbReference type="RefSeq" id="WP_285607823.1">
    <property type="nucleotide sequence ID" value="NZ_BSSD01000001.1"/>
</dbReference>
<keyword evidence="2" id="KW-1185">Reference proteome</keyword>
<dbReference type="Pfam" id="PF10604">
    <property type="entry name" value="Polyketide_cyc2"/>
    <property type="match status" value="1"/>
</dbReference>
<dbReference type="AlphaFoldDB" id="A0A9W6V8L6"/>
<dbReference type="SUPFAM" id="SSF55961">
    <property type="entry name" value="Bet v1-like"/>
    <property type="match status" value="1"/>
</dbReference>
<evidence type="ECO:0000313" key="1">
    <source>
        <dbReference type="EMBL" id="GLW90096.1"/>
    </source>
</evidence>
<dbReference type="Proteomes" id="UP001165042">
    <property type="component" value="Unassembled WGS sequence"/>
</dbReference>
<dbReference type="Gene3D" id="3.30.530.20">
    <property type="match status" value="1"/>
</dbReference>
<reference evidence="1" key="1">
    <citation type="submission" date="2023-02" db="EMBL/GenBank/DDBJ databases">
        <title>Actinokineospora globicatena NBRC 15670.</title>
        <authorList>
            <person name="Ichikawa N."/>
            <person name="Sato H."/>
            <person name="Tonouchi N."/>
        </authorList>
    </citation>
    <scope>NUCLEOTIDE SEQUENCE</scope>
    <source>
        <strain evidence="1">NBRC 15670</strain>
    </source>
</reference>
<organism evidence="1 2">
    <name type="scientific">Actinokineospora globicatena</name>
    <dbReference type="NCBI Taxonomy" id="103729"/>
    <lineage>
        <taxon>Bacteria</taxon>
        <taxon>Bacillati</taxon>
        <taxon>Actinomycetota</taxon>
        <taxon>Actinomycetes</taxon>
        <taxon>Pseudonocardiales</taxon>
        <taxon>Pseudonocardiaceae</taxon>
        <taxon>Actinokineospora</taxon>
    </lineage>
</organism>
<dbReference type="InterPro" id="IPR019587">
    <property type="entry name" value="Polyketide_cyclase/dehydratase"/>
</dbReference>
<name>A0A9W6V8L6_9PSEU</name>
<dbReference type="EMBL" id="BSSD01000001">
    <property type="protein sequence ID" value="GLW90096.1"/>
    <property type="molecule type" value="Genomic_DNA"/>
</dbReference>